<dbReference type="PANTHER" id="PTHR22916:SF3">
    <property type="entry name" value="UDP-GLCNAC:BETAGAL BETA-1,3-N-ACETYLGLUCOSAMINYLTRANSFERASE-LIKE PROTEIN 1"/>
    <property type="match status" value="1"/>
</dbReference>
<dbReference type="SUPFAM" id="SSF53448">
    <property type="entry name" value="Nucleotide-diphospho-sugar transferases"/>
    <property type="match status" value="1"/>
</dbReference>
<evidence type="ECO:0000313" key="3">
    <source>
        <dbReference type="EMBL" id="NOJ73712.1"/>
    </source>
</evidence>
<dbReference type="GO" id="GO:0016758">
    <property type="term" value="F:hexosyltransferase activity"/>
    <property type="evidence" value="ECO:0007669"/>
    <property type="project" value="UniProtKB-ARBA"/>
</dbReference>
<dbReference type="InterPro" id="IPR001173">
    <property type="entry name" value="Glyco_trans_2-like"/>
</dbReference>
<evidence type="ECO:0000256" key="1">
    <source>
        <dbReference type="ARBA" id="ARBA00006739"/>
    </source>
</evidence>
<dbReference type="EMBL" id="JABFOR010000055">
    <property type="protein sequence ID" value="NOJ73712.1"/>
    <property type="molecule type" value="Genomic_DNA"/>
</dbReference>
<evidence type="ECO:0000259" key="2">
    <source>
        <dbReference type="Pfam" id="PF00535"/>
    </source>
</evidence>
<dbReference type="Pfam" id="PF00535">
    <property type="entry name" value="Glycos_transf_2"/>
    <property type="match status" value="1"/>
</dbReference>
<comment type="caution">
    <text evidence="3">The sequence shown here is derived from an EMBL/GenBank/DDBJ whole genome shotgun (WGS) entry which is preliminary data.</text>
</comment>
<dbReference type="InterPro" id="IPR029044">
    <property type="entry name" value="Nucleotide-diphossugar_trans"/>
</dbReference>
<accession>A0AAP7A710</accession>
<dbReference type="PANTHER" id="PTHR22916">
    <property type="entry name" value="GLYCOSYLTRANSFERASE"/>
    <property type="match status" value="1"/>
</dbReference>
<feature type="domain" description="Glycosyltransferase 2-like" evidence="2">
    <location>
        <begin position="8"/>
        <end position="161"/>
    </location>
</feature>
<organism evidence="3 4">
    <name type="scientific">Paenibacillus alvei</name>
    <name type="common">Bacillus alvei</name>
    <dbReference type="NCBI Taxonomy" id="44250"/>
    <lineage>
        <taxon>Bacteria</taxon>
        <taxon>Bacillati</taxon>
        <taxon>Bacillota</taxon>
        <taxon>Bacilli</taxon>
        <taxon>Bacillales</taxon>
        <taxon>Paenibacillaceae</taxon>
        <taxon>Paenibacillus</taxon>
    </lineage>
</organism>
<sequence>MKYPLKVSVLIVTYNHEKYIKEALESIIMQRHDFSQEIIVADDCSSDNTLEIIEEFAEKHENIKILPTTNNLGITKNYKRGFAACSGEYIAVLEGDDYWTSPHKISTMVKFLDDNRGCALAFNRFIVAETDSKRFNIQPWPIREKFQLITISDLIQDNMIGNFSTCVYRNENIKNIDPSLYDFKVYDWMFNMVNAQFGLIGYIPEVMSVYRLHPNGTWTQKTEIEKINDIITSIDEYNKYFNYIYDNDFQAHKNRLLGRISEGNTPPTSKQKLKQLIISFTPPFILSIVKLIMPPKVIEIFKK</sequence>
<comment type="similarity">
    <text evidence="1">Belongs to the glycosyltransferase 2 family.</text>
</comment>
<reference evidence="3 4" key="1">
    <citation type="submission" date="2020-05" db="EMBL/GenBank/DDBJ databases">
        <title>Whole genome sequencing and identification of novel metabolites from Paenibacillus alvei strain JR949.</title>
        <authorList>
            <person name="Rajendhran J."/>
            <person name="Sree Pranav P."/>
            <person name="Mahalakshmi B."/>
            <person name="Karthikeyan R."/>
        </authorList>
    </citation>
    <scope>NUCLEOTIDE SEQUENCE [LARGE SCALE GENOMIC DNA]</scope>
    <source>
        <strain evidence="3 4">JR949</strain>
    </source>
</reference>
<dbReference type="Gene3D" id="3.90.550.10">
    <property type="entry name" value="Spore Coat Polysaccharide Biosynthesis Protein SpsA, Chain A"/>
    <property type="match status" value="1"/>
</dbReference>
<evidence type="ECO:0000313" key="4">
    <source>
        <dbReference type="Proteomes" id="UP000552038"/>
    </source>
</evidence>
<dbReference type="Proteomes" id="UP000552038">
    <property type="component" value="Unassembled WGS sequence"/>
</dbReference>
<protein>
    <submittedName>
        <fullName evidence="3">Glycosyltransferase</fullName>
    </submittedName>
</protein>
<dbReference type="RefSeq" id="WP_171419463.1">
    <property type="nucleotide sequence ID" value="NZ_JABFOR010000055.1"/>
</dbReference>
<proteinExistence type="inferred from homology"/>
<gene>
    <name evidence="3" type="ORF">HMI46_24680</name>
</gene>
<dbReference type="AlphaFoldDB" id="A0AAP7A710"/>
<name>A0AAP7A710_PAEAL</name>